<dbReference type="Pfam" id="PF00977">
    <property type="entry name" value="His_biosynth"/>
    <property type="match status" value="1"/>
</dbReference>
<dbReference type="Gene3D" id="3.20.20.70">
    <property type="entry name" value="Aldolase class I"/>
    <property type="match status" value="1"/>
</dbReference>
<evidence type="ECO:0000313" key="7">
    <source>
        <dbReference type="EMBL" id="RZO19898.1"/>
    </source>
</evidence>
<dbReference type="PANTHER" id="PTHR43090:SF2">
    <property type="entry name" value="1-(5-PHOSPHORIBOSYL)-5-[(5-PHOSPHORIBOSYLAMINO)METHYLIDENEAMINO] IMIDAZOLE-4-CARBOXAMIDE ISOMERASE"/>
    <property type="match status" value="1"/>
</dbReference>
<dbReference type="InterPro" id="IPR013785">
    <property type="entry name" value="Aldolase_TIM"/>
</dbReference>
<dbReference type="NCBIfam" id="TIGR02129">
    <property type="entry name" value="hisA_euk"/>
    <property type="match status" value="1"/>
</dbReference>
<dbReference type="GO" id="GO:0000105">
    <property type="term" value="P:L-histidine biosynthetic process"/>
    <property type="evidence" value="ECO:0007669"/>
    <property type="project" value="UniProtKB-KW"/>
</dbReference>
<name>A0A520MF95_9GAMM</name>
<proteinExistence type="inferred from homology"/>
<dbReference type="SUPFAM" id="SSF51366">
    <property type="entry name" value="Ribulose-phoshate binding barrel"/>
    <property type="match status" value="1"/>
</dbReference>
<protein>
    <submittedName>
        <fullName evidence="7">Phosphoribosylformimino-5-aminoimidazole carboxamide ribotide isomerase</fullName>
    </submittedName>
</protein>
<dbReference type="AlphaFoldDB" id="A0A520MF95"/>
<sequence>MTAFRPCIDLHEGKVKQIVGGTLSDSGADTNFESEYTAAHYAALYKKLDLQGGHIISLGANNQHALTNALSTYPKGLQVGGGITIGNAQRYLEAGASKVIVTSHLFENSQFSWERLSNLSSEVGAHNLVIDLSCRRTNMGWMVATNRWQTITDTLIDAQLINELQPYCAEFLIHSADVEGLQAGIDRDLVSLLGQAVSIPTTYAGGATSISDLDLVNTISEGNIDLTIGSALDIFGGSGVTLKDCVDWNHKNSIN</sequence>
<keyword evidence="4 7" id="KW-0413">Isomerase</keyword>
<dbReference type="GO" id="GO:0005737">
    <property type="term" value="C:cytoplasm"/>
    <property type="evidence" value="ECO:0007669"/>
    <property type="project" value="TreeGrafter"/>
</dbReference>
<dbReference type="EMBL" id="SHBP01000007">
    <property type="protein sequence ID" value="RZO19898.1"/>
    <property type="molecule type" value="Genomic_DNA"/>
</dbReference>
<evidence type="ECO:0000256" key="2">
    <source>
        <dbReference type="ARBA" id="ARBA00022605"/>
    </source>
</evidence>
<evidence type="ECO:0000256" key="4">
    <source>
        <dbReference type="ARBA" id="ARBA00023235"/>
    </source>
</evidence>
<comment type="caution">
    <text evidence="7">The sequence shown here is derived from an EMBL/GenBank/DDBJ whole genome shotgun (WGS) entry which is preliminary data.</text>
</comment>
<dbReference type="Proteomes" id="UP000315889">
    <property type="component" value="Unassembled WGS sequence"/>
</dbReference>
<dbReference type="InterPro" id="IPR011858">
    <property type="entry name" value="His6/HISN3"/>
</dbReference>
<evidence type="ECO:0000256" key="5">
    <source>
        <dbReference type="ARBA" id="ARBA00029440"/>
    </source>
</evidence>
<keyword evidence="2 6" id="KW-0028">Amino-acid biosynthesis</keyword>
<dbReference type="FunFam" id="3.20.20.70:FF:000110">
    <property type="entry name" value="1-(5-phosphoribosyl)-5-[(5-phosphoribosylamino)methylideneamino] imidazole-4-carboxamide isomerase, chloroplastic"/>
    <property type="match status" value="1"/>
</dbReference>
<accession>A0A520MF95</accession>
<keyword evidence="3 6" id="KW-0368">Histidine biosynthesis</keyword>
<comment type="similarity">
    <text evidence="1 6">Belongs to the HisA/HisF family.</text>
</comment>
<dbReference type="PANTHER" id="PTHR43090">
    <property type="entry name" value="1-(5-PHOSPHORIBOSYL)-5-[(5-PHOSPHORIBOSYLAMINO)METHYLIDENEAMINO] IMIDAZOLE-4-CARBOXAMIDE ISOMERASE"/>
    <property type="match status" value="1"/>
</dbReference>
<dbReference type="InterPro" id="IPR011060">
    <property type="entry name" value="RibuloseP-bd_barrel"/>
</dbReference>
<dbReference type="GO" id="GO:0003949">
    <property type="term" value="F:1-(5-phosphoribosyl)-5-[(5-phosphoribosylamino)methylideneamino]imidazole-4-carboxamide isomerase activity"/>
    <property type="evidence" value="ECO:0007669"/>
    <property type="project" value="InterPro"/>
</dbReference>
<evidence type="ECO:0000256" key="1">
    <source>
        <dbReference type="ARBA" id="ARBA00009667"/>
    </source>
</evidence>
<evidence type="ECO:0000313" key="8">
    <source>
        <dbReference type="Proteomes" id="UP000315889"/>
    </source>
</evidence>
<organism evidence="7 8">
    <name type="scientific">SAR92 clade bacterium</name>
    <dbReference type="NCBI Taxonomy" id="2315479"/>
    <lineage>
        <taxon>Bacteria</taxon>
        <taxon>Pseudomonadati</taxon>
        <taxon>Pseudomonadota</taxon>
        <taxon>Gammaproteobacteria</taxon>
        <taxon>Cellvibrionales</taxon>
        <taxon>Porticoccaceae</taxon>
        <taxon>SAR92 clade</taxon>
    </lineage>
</organism>
<evidence type="ECO:0000256" key="3">
    <source>
        <dbReference type="ARBA" id="ARBA00023102"/>
    </source>
</evidence>
<dbReference type="InterPro" id="IPR044524">
    <property type="entry name" value="Isoase_HisA-like"/>
</dbReference>
<dbReference type="InterPro" id="IPR006062">
    <property type="entry name" value="His_biosynth"/>
</dbReference>
<gene>
    <name evidence="7" type="primary">hisA</name>
    <name evidence="7" type="ORF">EVB03_05960</name>
</gene>
<reference evidence="7 8" key="1">
    <citation type="submission" date="2019-02" db="EMBL/GenBank/DDBJ databases">
        <title>Prokaryotic population dynamics and viral predation in marine succession experiment using metagenomics: the confinement effect.</title>
        <authorList>
            <person name="Haro-Moreno J.M."/>
            <person name="Rodriguez-Valera F."/>
            <person name="Lopez-Perez M."/>
        </authorList>
    </citation>
    <scope>NUCLEOTIDE SEQUENCE [LARGE SCALE GENOMIC DNA]</scope>
    <source>
        <strain evidence="7">MED-G170</strain>
    </source>
</reference>
<evidence type="ECO:0000256" key="6">
    <source>
        <dbReference type="RuleBase" id="RU003657"/>
    </source>
</evidence>
<dbReference type="GO" id="GO:0000162">
    <property type="term" value="P:L-tryptophan biosynthetic process"/>
    <property type="evidence" value="ECO:0007669"/>
    <property type="project" value="TreeGrafter"/>
</dbReference>
<comment type="pathway">
    <text evidence="5">Amino-acid biosynthesis.</text>
</comment>
<dbReference type="CDD" id="cd04723">
    <property type="entry name" value="HisA_HisF"/>
    <property type="match status" value="1"/>
</dbReference>